<sequence>MSFNPDKEFAEMEDEFTLWKLKSLSAYQAQLTCLHRMKNEVFQLKSMVNLQHQLILKLFGENEQFSQRKDNIMSIKQIYADTTNETTDEKTGIVSRHECPDGNILTTVGNNTFITFRPSKVKKTSEPDYIHVVNSLTDVIRKFKIDMENDARQADCHITCAITGITKAFVADQRSQTHETSEAQAQLTRNSPSSQYSSRARHRMYFCSHQPIKTEKLQEILERGFTNEDFSIGDLGEGLHFCRSPFTAAHFSVPGKLLLAEVQLGRIKCDFQMPSEEEKCQWGSVLTAVPQNNSSSNIRSSRNFLEEYLVLKAEQAVPLCLIEYVVSKSVSDYKPLK</sequence>
<feature type="compositionally biased region" description="Polar residues" evidence="1">
    <location>
        <begin position="182"/>
        <end position="197"/>
    </location>
</feature>
<accession>A0A812DHE5</accession>
<dbReference type="Gene3D" id="3.90.228.10">
    <property type="match status" value="1"/>
</dbReference>
<dbReference type="AlphaFoldDB" id="A0A812DHE5"/>
<dbReference type="EMBL" id="CAHIKZ030003239">
    <property type="protein sequence ID" value="CAE1297911.1"/>
    <property type="molecule type" value="Genomic_DNA"/>
</dbReference>
<keyword evidence="3" id="KW-1185">Reference proteome</keyword>
<dbReference type="Proteomes" id="UP000597762">
    <property type="component" value="Unassembled WGS sequence"/>
</dbReference>
<proteinExistence type="predicted"/>
<feature type="region of interest" description="Disordered" evidence="1">
    <location>
        <begin position="176"/>
        <end position="197"/>
    </location>
</feature>
<comment type="caution">
    <text evidence="2">The sequence shown here is derived from an EMBL/GenBank/DDBJ whole genome shotgun (WGS) entry which is preliminary data.</text>
</comment>
<evidence type="ECO:0000313" key="2">
    <source>
        <dbReference type="EMBL" id="CAE1297911.1"/>
    </source>
</evidence>
<dbReference type="OrthoDB" id="10249393at2759"/>
<protein>
    <submittedName>
        <fullName evidence="2">Uncharacterized protein</fullName>
    </submittedName>
</protein>
<evidence type="ECO:0000313" key="3">
    <source>
        <dbReference type="Proteomes" id="UP000597762"/>
    </source>
</evidence>
<organism evidence="2 3">
    <name type="scientific">Acanthosepion pharaonis</name>
    <name type="common">Pharaoh cuttlefish</name>
    <name type="synonym">Sepia pharaonis</name>
    <dbReference type="NCBI Taxonomy" id="158019"/>
    <lineage>
        <taxon>Eukaryota</taxon>
        <taxon>Metazoa</taxon>
        <taxon>Spiralia</taxon>
        <taxon>Lophotrochozoa</taxon>
        <taxon>Mollusca</taxon>
        <taxon>Cephalopoda</taxon>
        <taxon>Coleoidea</taxon>
        <taxon>Decapodiformes</taxon>
        <taxon>Sepiida</taxon>
        <taxon>Sepiina</taxon>
        <taxon>Sepiidae</taxon>
        <taxon>Acanthosepion</taxon>
    </lineage>
</organism>
<gene>
    <name evidence="2" type="ORF">SPHA_52320</name>
</gene>
<dbReference type="SUPFAM" id="SSF56399">
    <property type="entry name" value="ADP-ribosylation"/>
    <property type="match status" value="1"/>
</dbReference>
<name>A0A812DHE5_ACAPH</name>
<reference evidence="2" key="1">
    <citation type="submission" date="2021-01" db="EMBL/GenBank/DDBJ databases">
        <authorList>
            <person name="Li R."/>
            <person name="Bekaert M."/>
        </authorList>
    </citation>
    <scope>NUCLEOTIDE SEQUENCE</scope>
    <source>
        <strain evidence="2">Farmed</strain>
    </source>
</reference>
<evidence type="ECO:0000256" key="1">
    <source>
        <dbReference type="SAM" id="MobiDB-lite"/>
    </source>
</evidence>